<evidence type="ECO:0000256" key="6">
    <source>
        <dbReference type="ARBA" id="ARBA00022723"/>
    </source>
</evidence>
<evidence type="ECO:0000256" key="7">
    <source>
        <dbReference type="ARBA" id="ARBA00022982"/>
    </source>
</evidence>
<feature type="transmembrane region" description="Helical" evidence="13">
    <location>
        <begin position="192"/>
        <end position="214"/>
    </location>
</feature>
<dbReference type="Proteomes" id="UP001293593">
    <property type="component" value="Unassembled WGS sequence"/>
</dbReference>
<feature type="transmembrane region" description="Helical" evidence="13">
    <location>
        <begin position="7"/>
        <end position="31"/>
    </location>
</feature>
<feature type="domain" description="Cytochrome b561" evidence="14">
    <location>
        <begin position="15"/>
        <end position="213"/>
    </location>
</feature>
<dbReference type="EC" id="7.2.1.3" evidence="11"/>
<evidence type="ECO:0000256" key="1">
    <source>
        <dbReference type="ARBA" id="ARBA00001970"/>
    </source>
</evidence>
<keyword evidence="9" id="KW-0408">Iron</keyword>
<comment type="subcellular location">
    <subcellularLocation>
        <location evidence="2">Membrane</location>
        <topology evidence="2">Multi-pass membrane protein</topology>
    </subcellularLocation>
</comment>
<name>A0AAE1J541_9FABA</name>
<evidence type="ECO:0000256" key="11">
    <source>
        <dbReference type="ARBA" id="ARBA00024225"/>
    </source>
</evidence>
<dbReference type="InterPro" id="IPR043205">
    <property type="entry name" value="CYB561/CYBRD1-like"/>
</dbReference>
<reference evidence="15" key="1">
    <citation type="submission" date="2023-10" db="EMBL/GenBank/DDBJ databases">
        <title>Chromosome-level genome of the transformable northern wattle, Acacia crassicarpa.</title>
        <authorList>
            <person name="Massaro I."/>
            <person name="Sinha N.R."/>
            <person name="Poethig S."/>
            <person name="Leichty A.R."/>
        </authorList>
    </citation>
    <scope>NUCLEOTIDE SEQUENCE</scope>
    <source>
        <strain evidence="15">Acra3RX</strain>
        <tissue evidence="15">Leaf</tissue>
    </source>
</reference>
<dbReference type="FunFam" id="1.20.120.1770:FF:000001">
    <property type="entry name" value="Cytochrome b reductase 1"/>
    <property type="match status" value="1"/>
</dbReference>
<dbReference type="SMART" id="SM00665">
    <property type="entry name" value="B561"/>
    <property type="match status" value="1"/>
</dbReference>
<keyword evidence="5 13" id="KW-0812">Transmembrane</keyword>
<dbReference type="Pfam" id="PF03188">
    <property type="entry name" value="Cytochrom_B561"/>
    <property type="match status" value="1"/>
</dbReference>
<feature type="transmembrane region" description="Helical" evidence="13">
    <location>
        <begin position="51"/>
        <end position="74"/>
    </location>
</feature>
<organism evidence="15 16">
    <name type="scientific">Acacia crassicarpa</name>
    <name type="common">northern wattle</name>
    <dbReference type="NCBI Taxonomy" id="499986"/>
    <lineage>
        <taxon>Eukaryota</taxon>
        <taxon>Viridiplantae</taxon>
        <taxon>Streptophyta</taxon>
        <taxon>Embryophyta</taxon>
        <taxon>Tracheophyta</taxon>
        <taxon>Spermatophyta</taxon>
        <taxon>Magnoliopsida</taxon>
        <taxon>eudicotyledons</taxon>
        <taxon>Gunneridae</taxon>
        <taxon>Pentapetalae</taxon>
        <taxon>rosids</taxon>
        <taxon>fabids</taxon>
        <taxon>Fabales</taxon>
        <taxon>Fabaceae</taxon>
        <taxon>Caesalpinioideae</taxon>
        <taxon>mimosoid clade</taxon>
        <taxon>Acacieae</taxon>
        <taxon>Acacia</taxon>
    </lineage>
</organism>
<feature type="transmembrane region" description="Helical" evidence="13">
    <location>
        <begin position="86"/>
        <end position="108"/>
    </location>
</feature>
<dbReference type="PROSITE" id="PS50939">
    <property type="entry name" value="CYTOCHROME_B561"/>
    <property type="match status" value="1"/>
</dbReference>
<feature type="transmembrane region" description="Helical" evidence="13">
    <location>
        <begin position="120"/>
        <end position="143"/>
    </location>
</feature>
<keyword evidence="4" id="KW-0349">Heme</keyword>
<dbReference type="GO" id="GO:0016020">
    <property type="term" value="C:membrane"/>
    <property type="evidence" value="ECO:0007669"/>
    <property type="project" value="UniProtKB-SubCell"/>
</dbReference>
<evidence type="ECO:0000256" key="12">
    <source>
        <dbReference type="ARBA" id="ARBA00051575"/>
    </source>
</evidence>
<dbReference type="AlphaFoldDB" id="A0AAE1J541"/>
<dbReference type="PANTHER" id="PTHR10106">
    <property type="entry name" value="CYTOCHROME B561-RELATED"/>
    <property type="match status" value="1"/>
</dbReference>
<evidence type="ECO:0000313" key="15">
    <source>
        <dbReference type="EMBL" id="KAK4261839.1"/>
    </source>
</evidence>
<keyword evidence="3" id="KW-0813">Transport</keyword>
<evidence type="ECO:0000256" key="4">
    <source>
        <dbReference type="ARBA" id="ARBA00022617"/>
    </source>
</evidence>
<evidence type="ECO:0000256" key="2">
    <source>
        <dbReference type="ARBA" id="ARBA00004141"/>
    </source>
</evidence>
<feature type="transmembrane region" description="Helical" evidence="13">
    <location>
        <begin position="155"/>
        <end position="177"/>
    </location>
</feature>
<comment type="catalytic activity">
    <reaction evidence="12">
        <text>Fe(3+)(out) + L-ascorbate(in) = monodehydro-L-ascorbate radical(in) + Fe(2+)(out) + H(+)</text>
        <dbReference type="Rhea" id="RHEA:30403"/>
        <dbReference type="ChEBI" id="CHEBI:15378"/>
        <dbReference type="ChEBI" id="CHEBI:29033"/>
        <dbReference type="ChEBI" id="CHEBI:29034"/>
        <dbReference type="ChEBI" id="CHEBI:38290"/>
        <dbReference type="ChEBI" id="CHEBI:59513"/>
        <dbReference type="EC" id="7.2.1.3"/>
    </reaction>
</comment>
<keyword evidence="10 13" id="KW-0472">Membrane</keyword>
<keyword evidence="16" id="KW-1185">Reference proteome</keyword>
<keyword evidence="7" id="KW-0249">Electron transport</keyword>
<evidence type="ECO:0000256" key="3">
    <source>
        <dbReference type="ARBA" id="ARBA00022448"/>
    </source>
</evidence>
<dbReference type="EMBL" id="JAWXYG010000010">
    <property type="protein sequence ID" value="KAK4261839.1"/>
    <property type="molecule type" value="Genomic_DNA"/>
</dbReference>
<comment type="caution">
    <text evidence="15">The sequence shown here is derived from an EMBL/GenBank/DDBJ whole genome shotgun (WGS) entry which is preliminary data.</text>
</comment>
<dbReference type="GO" id="GO:0140571">
    <property type="term" value="F:transmembrane ascorbate ferrireductase activity"/>
    <property type="evidence" value="ECO:0007669"/>
    <property type="project" value="UniProtKB-EC"/>
</dbReference>
<evidence type="ECO:0000256" key="8">
    <source>
        <dbReference type="ARBA" id="ARBA00022989"/>
    </source>
</evidence>
<evidence type="ECO:0000259" key="14">
    <source>
        <dbReference type="PROSITE" id="PS50939"/>
    </source>
</evidence>
<keyword evidence="8 13" id="KW-1133">Transmembrane helix</keyword>
<evidence type="ECO:0000256" key="5">
    <source>
        <dbReference type="ARBA" id="ARBA00022692"/>
    </source>
</evidence>
<evidence type="ECO:0000256" key="9">
    <source>
        <dbReference type="ARBA" id="ARBA00023004"/>
    </source>
</evidence>
<protein>
    <recommendedName>
        <fullName evidence="11">ascorbate ferrireductase (transmembrane)</fullName>
        <ecNumber evidence="11">7.2.1.3</ecNumber>
    </recommendedName>
</protein>
<evidence type="ECO:0000313" key="16">
    <source>
        <dbReference type="Proteomes" id="UP001293593"/>
    </source>
</evidence>
<comment type="cofactor">
    <cofactor evidence="1">
        <name>heme b</name>
        <dbReference type="ChEBI" id="CHEBI:60344"/>
    </cofactor>
</comment>
<dbReference type="GO" id="GO:0046872">
    <property type="term" value="F:metal ion binding"/>
    <property type="evidence" value="ECO:0007669"/>
    <property type="project" value="UniProtKB-KW"/>
</dbReference>
<evidence type="ECO:0000256" key="10">
    <source>
        <dbReference type="ARBA" id="ARBA00023136"/>
    </source>
</evidence>
<gene>
    <name evidence="15" type="ORF">QN277_004784</name>
</gene>
<dbReference type="InterPro" id="IPR006593">
    <property type="entry name" value="Cyt_b561/ferric_Rdtase_TM"/>
</dbReference>
<evidence type="ECO:0000256" key="13">
    <source>
        <dbReference type="SAM" id="Phobius"/>
    </source>
</evidence>
<accession>A0AAE1J541</accession>
<dbReference type="PANTHER" id="PTHR10106:SF43">
    <property type="entry name" value="CYTOCHROME B561 FAMILY PROTEIN, EXPRESSED"/>
    <property type="match status" value="1"/>
</dbReference>
<keyword evidence="6" id="KW-0479">Metal-binding</keyword>
<proteinExistence type="predicted"/>
<dbReference type="Gene3D" id="1.20.120.1770">
    <property type="match status" value="1"/>
</dbReference>
<sequence>MPRRYQLYAFPVTIFAHLLFIAVATLMLIWLLKFRQGLAFSSSIQEKLINLHTLLMMIGFVLVGGEAIIVHKAFEAKSRSAKVIHMLLHLIALASGILGVITIFKAQVVPHHHMLTLHSWFGMIAICSFGLQFMLGFFTYLFPRAEMTTRASLKPWHRFIGMVIFLLAVCTAEMGIVERFGLLNLGSSQDGLILNFSGLLLFLFASSVALAVILPPYY</sequence>